<name>A0A0K2XLH1_HELHE</name>
<gene>
    <name evidence="11" type="ORF">HHE01_10810</name>
</gene>
<proteinExistence type="predicted"/>
<sequence>MNNFLEIFVLAVSVVFMGRLSDDHIVAMGVGLQYIMLFYALNSVFYIGTNATLSRLVGAKDTELVAIGYSSILIGACVLCMGAGVAGFLGIGAFVNWMGITGDASLLAKEYLQILIWAMPAIFVKNTMASALASLSDTLTPFVLKVVMSALCLFLNDALIFGHFGFMRLDIQGAALASVVVAFVELLLLFIAISLKKHNPLKFRFVFDGTLFKKTWQVGWPSGFERMLTLFSMALVSKFVASYGNEVLAGMQVGLRVETFSYMPGLGFTIACMVLVGQHLGANQVNRAQEYVRTTLKVAGVGLGFLGVGMIVFAKELAGIFSQNQEVVQVAAWYLMAVGVSQMPLICLFVLDGVFRGAGMAKVSLLINTSSLWSLRILPMFIFWRLGLSVRWFFMLICLETFARAGFFYIAYRRGIWKKPGRFAT</sequence>
<feature type="transmembrane region" description="Helical" evidence="10">
    <location>
        <begin position="333"/>
        <end position="351"/>
    </location>
</feature>
<dbReference type="CDD" id="cd13137">
    <property type="entry name" value="MATE_NorM_like"/>
    <property type="match status" value="1"/>
</dbReference>
<dbReference type="GO" id="GO:0015297">
    <property type="term" value="F:antiporter activity"/>
    <property type="evidence" value="ECO:0007669"/>
    <property type="project" value="UniProtKB-KW"/>
</dbReference>
<accession>A0A0K2XLH1</accession>
<evidence type="ECO:0000256" key="4">
    <source>
        <dbReference type="ARBA" id="ARBA00022475"/>
    </source>
</evidence>
<evidence type="ECO:0000256" key="9">
    <source>
        <dbReference type="ARBA" id="ARBA00031636"/>
    </source>
</evidence>
<evidence type="ECO:0000256" key="5">
    <source>
        <dbReference type="ARBA" id="ARBA00022692"/>
    </source>
</evidence>
<feature type="transmembrane region" description="Helical" evidence="10">
    <location>
        <begin position="392"/>
        <end position="412"/>
    </location>
</feature>
<feature type="transmembrane region" description="Helical" evidence="10">
    <location>
        <begin position="65"/>
        <end position="94"/>
    </location>
</feature>
<feature type="transmembrane region" description="Helical" evidence="10">
    <location>
        <begin position="114"/>
        <end position="135"/>
    </location>
</feature>
<keyword evidence="5 10" id="KW-0812">Transmembrane</keyword>
<keyword evidence="2" id="KW-0813">Transport</keyword>
<dbReference type="InterPro" id="IPR002528">
    <property type="entry name" value="MATE_fam"/>
</dbReference>
<evidence type="ECO:0000313" key="12">
    <source>
        <dbReference type="Proteomes" id="UP000046090"/>
    </source>
</evidence>
<feature type="transmembrane region" description="Helical" evidence="10">
    <location>
        <begin position="223"/>
        <end position="241"/>
    </location>
</feature>
<dbReference type="GO" id="GO:0006811">
    <property type="term" value="P:monoatomic ion transport"/>
    <property type="evidence" value="ECO:0007669"/>
    <property type="project" value="UniProtKB-KW"/>
</dbReference>
<feature type="transmembrane region" description="Helical" evidence="10">
    <location>
        <begin position="363"/>
        <end position="386"/>
    </location>
</feature>
<dbReference type="RefSeq" id="WP_015106327.1">
    <property type="nucleotide sequence ID" value="NZ_CDMJ01000030.1"/>
</dbReference>
<feature type="transmembrane region" description="Helical" evidence="10">
    <location>
        <begin position="142"/>
        <end position="162"/>
    </location>
</feature>
<evidence type="ECO:0000256" key="6">
    <source>
        <dbReference type="ARBA" id="ARBA00022989"/>
    </source>
</evidence>
<evidence type="ECO:0000256" key="7">
    <source>
        <dbReference type="ARBA" id="ARBA00023065"/>
    </source>
</evidence>
<evidence type="ECO:0000256" key="8">
    <source>
        <dbReference type="ARBA" id="ARBA00023136"/>
    </source>
</evidence>
<dbReference type="EMBL" id="CDMK01000001">
    <property type="protein sequence ID" value="CRI34235.1"/>
    <property type="molecule type" value="Genomic_DNA"/>
</dbReference>
<keyword evidence="12" id="KW-1185">Reference proteome</keyword>
<dbReference type="GO" id="GO:0042910">
    <property type="term" value="F:xenobiotic transmembrane transporter activity"/>
    <property type="evidence" value="ECO:0007669"/>
    <property type="project" value="InterPro"/>
</dbReference>
<evidence type="ECO:0000256" key="10">
    <source>
        <dbReference type="SAM" id="Phobius"/>
    </source>
</evidence>
<feature type="transmembrane region" description="Helical" evidence="10">
    <location>
        <begin position="31"/>
        <end position="53"/>
    </location>
</feature>
<reference evidence="12" key="1">
    <citation type="submission" date="2014-12" db="EMBL/GenBank/DDBJ databases">
        <authorList>
            <person name="Smet A."/>
        </authorList>
    </citation>
    <scope>NUCLEOTIDE SEQUENCE [LARGE SCALE GENOMIC DNA]</scope>
</reference>
<evidence type="ECO:0000256" key="2">
    <source>
        <dbReference type="ARBA" id="ARBA00022448"/>
    </source>
</evidence>
<keyword evidence="3" id="KW-0050">Antiport</keyword>
<organism evidence="11 12">
    <name type="scientific">Helicobacter heilmannii</name>
    <dbReference type="NCBI Taxonomy" id="35817"/>
    <lineage>
        <taxon>Bacteria</taxon>
        <taxon>Pseudomonadati</taxon>
        <taxon>Campylobacterota</taxon>
        <taxon>Epsilonproteobacteria</taxon>
        <taxon>Campylobacterales</taxon>
        <taxon>Helicobacteraceae</taxon>
        <taxon>Helicobacter</taxon>
    </lineage>
</organism>
<dbReference type="InterPro" id="IPR050222">
    <property type="entry name" value="MATE_MdtK"/>
</dbReference>
<protein>
    <recommendedName>
        <fullName evidence="9">Multidrug-efflux transporter</fullName>
    </recommendedName>
</protein>
<dbReference type="GO" id="GO:0005886">
    <property type="term" value="C:plasma membrane"/>
    <property type="evidence" value="ECO:0007669"/>
    <property type="project" value="UniProtKB-SubCell"/>
</dbReference>
<evidence type="ECO:0000313" key="11">
    <source>
        <dbReference type="EMBL" id="CRI34235.1"/>
    </source>
</evidence>
<keyword evidence="8 10" id="KW-0472">Membrane</keyword>
<dbReference type="PANTHER" id="PTHR43298">
    <property type="entry name" value="MULTIDRUG RESISTANCE PROTEIN NORM-RELATED"/>
    <property type="match status" value="1"/>
</dbReference>
<dbReference type="PANTHER" id="PTHR43298:SF2">
    <property type="entry name" value="FMN_FAD EXPORTER YEEO-RELATED"/>
    <property type="match status" value="1"/>
</dbReference>
<dbReference type="Pfam" id="PF01554">
    <property type="entry name" value="MatE"/>
    <property type="match status" value="2"/>
</dbReference>
<dbReference type="PIRSF" id="PIRSF006603">
    <property type="entry name" value="DinF"/>
    <property type="match status" value="1"/>
</dbReference>
<dbReference type="STRING" id="1216962.BN341_5040"/>
<comment type="subcellular location">
    <subcellularLocation>
        <location evidence="1">Cell membrane</location>
        <topology evidence="1">Multi-pass membrane protein</topology>
    </subcellularLocation>
</comment>
<evidence type="ECO:0000256" key="1">
    <source>
        <dbReference type="ARBA" id="ARBA00004651"/>
    </source>
</evidence>
<keyword evidence="4" id="KW-1003">Cell membrane</keyword>
<feature type="transmembrane region" description="Helical" evidence="10">
    <location>
        <begin position="261"/>
        <end position="282"/>
    </location>
</feature>
<feature type="transmembrane region" description="Helical" evidence="10">
    <location>
        <begin position="174"/>
        <end position="195"/>
    </location>
</feature>
<dbReference type="GeneID" id="76196822"/>
<keyword evidence="7" id="KW-0406">Ion transport</keyword>
<dbReference type="NCBIfam" id="TIGR00797">
    <property type="entry name" value="matE"/>
    <property type="match status" value="1"/>
</dbReference>
<dbReference type="InterPro" id="IPR048279">
    <property type="entry name" value="MdtK-like"/>
</dbReference>
<evidence type="ECO:0000256" key="3">
    <source>
        <dbReference type="ARBA" id="ARBA00022449"/>
    </source>
</evidence>
<dbReference type="AlphaFoldDB" id="A0A0K2XLH1"/>
<dbReference type="Proteomes" id="UP000046090">
    <property type="component" value="Unassembled WGS sequence"/>
</dbReference>
<feature type="transmembrane region" description="Helical" evidence="10">
    <location>
        <begin position="294"/>
        <end position="313"/>
    </location>
</feature>
<keyword evidence="6 10" id="KW-1133">Transmembrane helix</keyword>